<dbReference type="PaxDb" id="55529-EKX32661"/>
<feature type="domain" description="RCC1-like" evidence="3">
    <location>
        <begin position="41"/>
        <end position="276"/>
    </location>
</feature>
<dbReference type="AlphaFoldDB" id="L1I8R5"/>
<sequence length="407" mass="44707">MFMDSLEQETQGQVVNPARRHIHLACIRAQSHACGYFQGHLRGVRIVEVACGSSHSLAVDENGGLWGWGCHKFGQLGLGDVGQESLKLPHQVDLLRSTLIASVAAGDKHSIALSSQGIVFSWGLNGYGCLGAGNARKNYPDFVEDDSLLFPEPFRVCNQPTRVNIEDSIAAISAGLFHSAAVGEKGKLYTWGKGGEGQLGSGMMADLYVPAAVKDLKHKNITKAACGSFHTAALTNEGELYVWGWAGDCNLLTRERSDEPLGPVLRPRRLQLKDKVQEMEAHQDKGNRLRASKLLACSPFAPDGIRDRISAILQETLSGLFLCLFHIHDYQLSGPGLLRVEVSTQALLHTLLNHIQMLISKLEAMDLLGIEIRDPHSILHQLLMDVETERDRRMIANLIMKSLIPWS</sequence>
<dbReference type="PRINTS" id="PR00633">
    <property type="entry name" value="RCCNDNSATION"/>
</dbReference>
<dbReference type="RefSeq" id="XP_005819641.1">
    <property type="nucleotide sequence ID" value="XM_005819584.1"/>
</dbReference>
<dbReference type="OrthoDB" id="61110at2759"/>
<dbReference type="STRING" id="905079.L1I8R5"/>
<feature type="repeat" description="RCC1" evidence="2">
    <location>
        <begin position="186"/>
        <end position="237"/>
    </location>
</feature>
<dbReference type="PROSITE" id="PS00626">
    <property type="entry name" value="RCC1_2"/>
    <property type="match status" value="4"/>
</dbReference>
<evidence type="ECO:0000313" key="4">
    <source>
        <dbReference type="EMBL" id="EKX32661.1"/>
    </source>
</evidence>
<dbReference type="Proteomes" id="UP000011087">
    <property type="component" value="Unassembled WGS sequence"/>
</dbReference>
<proteinExistence type="predicted"/>
<reference evidence="4 6" key="1">
    <citation type="journal article" date="2012" name="Nature">
        <title>Algal genomes reveal evolutionary mosaicism and the fate of nucleomorphs.</title>
        <authorList>
            <consortium name="DOE Joint Genome Institute"/>
            <person name="Curtis B.A."/>
            <person name="Tanifuji G."/>
            <person name="Burki F."/>
            <person name="Gruber A."/>
            <person name="Irimia M."/>
            <person name="Maruyama S."/>
            <person name="Arias M.C."/>
            <person name="Ball S.G."/>
            <person name="Gile G.H."/>
            <person name="Hirakawa Y."/>
            <person name="Hopkins J.F."/>
            <person name="Kuo A."/>
            <person name="Rensing S.A."/>
            <person name="Schmutz J."/>
            <person name="Symeonidi A."/>
            <person name="Elias M."/>
            <person name="Eveleigh R.J."/>
            <person name="Herman E.K."/>
            <person name="Klute M.J."/>
            <person name="Nakayama T."/>
            <person name="Obornik M."/>
            <person name="Reyes-Prieto A."/>
            <person name="Armbrust E.V."/>
            <person name="Aves S.J."/>
            <person name="Beiko R.G."/>
            <person name="Coutinho P."/>
            <person name="Dacks J.B."/>
            <person name="Durnford D.G."/>
            <person name="Fast N.M."/>
            <person name="Green B.R."/>
            <person name="Grisdale C.J."/>
            <person name="Hempel F."/>
            <person name="Henrissat B."/>
            <person name="Hoppner M.P."/>
            <person name="Ishida K."/>
            <person name="Kim E."/>
            <person name="Koreny L."/>
            <person name="Kroth P.G."/>
            <person name="Liu Y."/>
            <person name="Malik S.B."/>
            <person name="Maier U.G."/>
            <person name="McRose D."/>
            <person name="Mock T."/>
            <person name="Neilson J.A."/>
            <person name="Onodera N.T."/>
            <person name="Poole A.M."/>
            <person name="Pritham E.J."/>
            <person name="Richards T.A."/>
            <person name="Rocap G."/>
            <person name="Roy S.W."/>
            <person name="Sarai C."/>
            <person name="Schaack S."/>
            <person name="Shirato S."/>
            <person name="Slamovits C.H."/>
            <person name="Spencer D.F."/>
            <person name="Suzuki S."/>
            <person name="Worden A.Z."/>
            <person name="Zauner S."/>
            <person name="Barry K."/>
            <person name="Bell C."/>
            <person name="Bharti A.K."/>
            <person name="Crow J.A."/>
            <person name="Grimwood J."/>
            <person name="Kramer R."/>
            <person name="Lindquist E."/>
            <person name="Lucas S."/>
            <person name="Salamov A."/>
            <person name="McFadden G.I."/>
            <person name="Lane C.E."/>
            <person name="Keeling P.J."/>
            <person name="Gray M.W."/>
            <person name="Grigoriev I.V."/>
            <person name="Archibald J.M."/>
        </authorList>
    </citation>
    <scope>NUCLEOTIDE SEQUENCE</scope>
    <source>
        <strain evidence="4 6">CCMP2712</strain>
    </source>
</reference>
<dbReference type="InterPro" id="IPR058923">
    <property type="entry name" value="RCC1-like_dom"/>
</dbReference>
<dbReference type="eggNOG" id="KOG1426">
    <property type="taxonomic scope" value="Eukaryota"/>
</dbReference>
<dbReference type="EMBL" id="JH993178">
    <property type="protein sequence ID" value="EKX32661.1"/>
    <property type="molecule type" value="Genomic_DNA"/>
</dbReference>
<dbReference type="InterPro" id="IPR000408">
    <property type="entry name" value="Reg_chr_condens"/>
</dbReference>
<dbReference type="InterPro" id="IPR051210">
    <property type="entry name" value="Ub_ligase/GEF_domain"/>
</dbReference>
<organism evidence="4">
    <name type="scientific">Guillardia theta (strain CCMP2712)</name>
    <name type="common">Cryptophyte</name>
    <dbReference type="NCBI Taxonomy" id="905079"/>
    <lineage>
        <taxon>Eukaryota</taxon>
        <taxon>Cryptophyceae</taxon>
        <taxon>Pyrenomonadales</taxon>
        <taxon>Geminigeraceae</taxon>
        <taxon>Guillardia</taxon>
    </lineage>
</organism>
<evidence type="ECO:0000259" key="3">
    <source>
        <dbReference type="Pfam" id="PF25390"/>
    </source>
</evidence>
<dbReference type="Gene3D" id="2.130.10.30">
    <property type="entry name" value="Regulator of chromosome condensation 1/beta-lactamase-inhibitor protein II"/>
    <property type="match status" value="1"/>
</dbReference>
<feature type="repeat" description="RCC1" evidence="2">
    <location>
        <begin position="117"/>
        <end position="185"/>
    </location>
</feature>
<evidence type="ECO:0000256" key="1">
    <source>
        <dbReference type="ARBA" id="ARBA00022737"/>
    </source>
</evidence>
<reference evidence="5" key="3">
    <citation type="submission" date="2016-03" db="UniProtKB">
        <authorList>
            <consortium name="EnsemblProtists"/>
        </authorList>
    </citation>
    <scope>IDENTIFICATION</scope>
</reference>
<evidence type="ECO:0000256" key="2">
    <source>
        <dbReference type="PROSITE-ProRule" id="PRU00235"/>
    </source>
</evidence>
<name>L1I8R5_GUITC</name>
<evidence type="ECO:0000313" key="6">
    <source>
        <dbReference type="Proteomes" id="UP000011087"/>
    </source>
</evidence>
<dbReference type="SUPFAM" id="SSF50985">
    <property type="entry name" value="RCC1/BLIP-II"/>
    <property type="match status" value="1"/>
</dbReference>
<dbReference type="Pfam" id="PF25390">
    <property type="entry name" value="WD40_RLD"/>
    <property type="match status" value="1"/>
</dbReference>
<keyword evidence="1" id="KW-0677">Repeat</keyword>
<feature type="repeat" description="RCC1" evidence="2">
    <location>
        <begin position="63"/>
        <end position="116"/>
    </location>
</feature>
<dbReference type="HOGENOM" id="CLU_676971_0_0_1"/>
<protein>
    <recommendedName>
        <fullName evidence="3">RCC1-like domain-containing protein</fullName>
    </recommendedName>
</protein>
<keyword evidence="6" id="KW-1185">Reference proteome</keyword>
<accession>L1I8R5</accession>
<gene>
    <name evidence="4" type="ORF">GUITHDRAFT_148483</name>
</gene>
<reference evidence="6" key="2">
    <citation type="submission" date="2012-11" db="EMBL/GenBank/DDBJ databases">
        <authorList>
            <person name="Kuo A."/>
            <person name="Curtis B.A."/>
            <person name="Tanifuji G."/>
            <person name="Burki F."/>
            <person name="Gruber A."/>
            <person name="Irimia M."/>
            <person name="Maruyama S."/>
            <person name="Arias M.C."/>
            <person name="Ball S.G."/>
            <person name="Gile G.H."/>
            <person name="Hirakawa Y."/>
            <person name="Hopkins J.F."/>
            <person name="Rensing S.A."/>
            <person name="Schmutz J."/>
            <person name="Symeonidi A."/>
            <person name="Elias M."/>
            <person name="Eveleigh R.J."/>
            <person name="Herman E.K."/>
            <person name="Klute M.J."/>
            <person name="Nakayama T."/>
            <person name="Obornik M."/>
            <person name="Reyes-Prieto A."/>
            <person name="Armbrust E.V."/>
            <person name="Aves S.J."/>
            <person name="Beiko R.G."/>
            <person name="Coutinho P."/>
            <person name="Dacks J.B."/>
            <person name="Durnford D.G."/>
            <person name="Fast N.M."/>
            <person name="Green B.R."/>
            <person name="Grisdale C."/>
            <person name="Hempe F."/>
            <person name="Henrissat B."/>
            <person name="Hoppner M.P."/>
            <person name="Ishida K.-I."/>
            <person name="Kim E."/>
            <person name="Koreny L."/>
            <person name="Kroth P.G."/>
            <person name="Liu Y."/>
            <person name="Malik S.-B."/>
            <person name="Maier U.G."/>
            <person name="McRose D."/>
            <person name="Mock T."/>
            <person name="Neilson J.A."/>
            <person name="Onodera N.T."/>
            <person name="Poole A.M."/>
            <person name="Pritham E.J."/>
            <person name="Richards T.A."/>
            <person name="Rocap G."/>
            <person name="Roy S.W."/>
            <person name="Sarai C."/>
            <person name="Schaack S."/>
            <person name="Shirato S."/>
            <person name="Slamovits C.H."/>
            <person name="Spencer D.F."/>
            <person name="Suzuki S."/>
            <person name="Worden A.Z."/>
            <person name="Zauner S."/>
            <person name="Barry K."/>
            <person name="Bell C."/>
            <person name="Bharti A.K."/>
            <person name="Crow J.A."/>
            <person name="Grimwood J."/>
            <person name="Kramer R."/>
            <person name="Lindquist E."/>
            <person name="Lucas S."/>
            <person name="Salamov A."/>
            <person name="McFadden G.I."/>
            <person name="Lane C.E."/>
            <person name="Keeling P.J."/>
            <person name="Gray M.W."/>
            <person name="Grigoriev I.V."/>
            <person name="Archibald J.M."/>
        </authorList>
    </citation>
    <scope>NUCLEOTIDE SEQUENCE</scope>
    <source>
        <strain evidence="6">CCMP2712</strain>
    </source>
</reference>
<dbReference type="KEGG" id="gtt:GUITHDRAFT_148483"/>
<dbReference type="PANTHER" id="PTHR22870">
    <property type="entry name" value="REGULATOR OF CHROMOSOME CONDENSATION"/>
    <property type="match status" value="1"/>
</dbReference>
<evidence type="ECO:0000313" key="5">
    <source>
        <dbReference type="EnsemblProtists" id="EKX32661"/>
    </source>
</evidence>
<dbReference type="PROSITE" id="PS50012">
    <property type="entry name" value="RCC1_3"/>
    <property type="match status" value="3"/>
</dbReference>
<dbReference type="GeneID" id="17289391"/>
<dbReference type="PANTHER" id="PTHR22870:SF360">
    <property type="entry name" value="ULTRAVIOLET-B RECEPTOR UVR8"/>
    <property type="match status" value="1"/>
</dbReference>
<dbReference type="EnsemblProtists" id="EKX32661">
    <property type="protein sequence ID" value="EKX32661"/>
    <property type="gene ID" value="GUITHDRAFT_148483"/>
</dbReference>
<dbReference type="InterPro" id="IPR009091">
    <property type="entry name" value="RCC1/BLIP-II"/>
</dbReference>